<evidence type="ECO:0000313" key="6">
    <source>
        <dbReference type="Proteomes" id="UP000729290"/>
    </source>
</evidence>
<dbReference type="SUPFAM" id="SSF52540">
    <property type="entry name" value="P-loop containing nucleoside triphosphate hydrolases"/>
    <property type="match status" value="1"/>
</dbReference>
<dbReference type="PROSITE" id="PS50893">
    <property type="entry name" value="ABC_TRANSPORTER_2"/>
    <property type="match status" value="1"/>
</dbReference>
<keyword evidence="3 5" id="KW-0067">ATP-binding</keyword>
<dbReference type="SMART" id="SM00382">
    <property type="entry name" value="AAA"/>
    <property type="match status" value="1"/>
</dbReference>
<evidence type="ECO:0000313" key="5">
    <source>
        <dbReference type="EMBL" id="MBM6876667.1"/>
    </source>
</evidence>
<evidence type="ECO:0000259" key="4">
    <source>
        <dbReference type="PROSITE" id="PS50893"/>
    </source>
</evidence>
<sequence length="189" mass="20923">MIRISHLEKAFGDKKVFADFSLDISEGETLCLMAASGRGKTTLFRILLGLEQKDGGTITGLEGKRLSAVFQEDRLLPEFTVKENLYAVCVSQKQKQSVREILKAFGLEEWMGKKVSVLSGGMMRRVAIARALLPEFDMLILDEPFQGLDENTRKTVADYVKEAAKGKTVLAAIHDEADACLLEGKILEI</sequence>
<feature type="domain" description="ABC transporter" evidence="4">
    <location>
        <begin position="2"/>
        <end position="189"/>
    </location>
</feature>
<name>A0ABS2G6B7_9FIRM</name>
<evidence type="ECO:0000256" key="1">
    <source>
        <dbReference type="ARBA" id="ARBA00022448"/>
    </source>
</evidence>
<dbReference type="Gene3D" id="3.40.50.300">
    <property type="entry name" value="P-loop containing nucleotide triphosphate hydrolases"/>
    <property type="match status" value="1"/>
</dbReference>
<dbReference type="EMBL" id="JACSNV010000001">
    <property type="protein sequence ID" value="MBM6876667.1"/>
    <property type="molecule type" value="Genomic_DNA"/>
</dbReference>
<dbReference type="InterPro" id="IPR050093">
    <property type="entry name" value="ABC_SmlMolc_Importer"/>
</dbReference>
<dbReference type="PANTHER" id="PTHR42781">
    <property type="entry name" value="SPERMIDINE/PUTRESCINE IMPORT ATP-BINDING PROTEIN POTA"/>
    <property type="match status" value="1"/>
</dbReference>
<dbReference type="InterPro" id="IPR027417">
    <property type="entry name" value="P-loop_NTPase"/>
</dbReference>
<dbReference type="InterPro" id="IPR003593">
    <property type="entry name" value="AAA+_ATPase"/>
</dbReference>
<gene>
    <name evidence="5" type="ORF">H9X83_00625</name>
</gene>
<evidence type="ECO:0000256" key="2">
    <source>
        <dbReference type="ARBA" id="ARBA00022741"/>
    </source>
</evidence>
<keyword evidence="6" id="KW-1185">Reference proteome</keyword>
<dbReference type="RefSeq" id="WP_205132421.1">
    <property type="nucleotide sequence ID" value="NZ_JACSNT010000001.1"/>
</dbReference>
<protein>
    <submittedName>
        <fullName evidence="5">ABC transporter ATP-binding protein</fullName>
    </submittedName>
</protein>
<dbReference type="GO" id="GO:0005524">
    <property type="term" value="F:ATP binding"/>
    <property type="evidence" value="ECO:0007669"/>
    <property type="project" value="UniProtKB-KW"/>
</dbReference>
<dbReference type="Pfam" id="PF00005">
    <property type="entry name" value="ABC_tran"/>
    <property type="match status" value="1"/>
</dbReference>
<accession>A0ABS2G6B7</accession>
<dbReference type="PROSITE" id="PS00211">
    <property type="entry name" value="ABC_TRANSPORTER_1"/>
    <property type="match status" value="1"/>
</dbReference>
<evidence type="ECO:0000256" key="3">
    <source>
        <dbReference type="ARBA" id="ARBA00022840"/>
    </source>
</evidence>
<keyword evidence="2" id="KW-0547">Nucleotide-binding</keyword>
<organism evidence="5 6">
    <name type="scientific">Anaerotignum lactatifermentans</name>
    <dbReference type="NCBI Taxonomy" id="160404"/>
    <lineage>
        <taxon>Bacteria</taxon>
        <taxon>Bacillati</taxon>
        <taxon>Bacillota</taxon>
        <taxon>Clostridia</taxon>
        <taxon>Lachnospirales</taxon>
        <taxon>Anaerotignaceae</taxon>
        <taxon>Anaerotignum</taxon>
    </lineage>
</organism>
<keyword evidence="1" id="KW-0813">Transport</keyword>
<dbReference type="PANTHER" id="PTHR42781:SF4">
    <property type="entry name" value="SPERMIDINE_PUTRESCINE IMPORT ATP-BINDING PROTEIN POTA"/>
    <property type="match status" value="1"/>
</dbReference>
<comment type="caution">
    <text evidence="5">The sequence shown here is derived from an EMBL/GenBank/DDBJ whole genome shotgun (WGS) entry which is preliminary data.</text>
</comment>
<reference evidence="5 6" key="1">
    <citation type="journal article" date="2021" name="Sci. Rep.">
        <title>The distribution of antibiotic resistance genes in chicken gut microbiota commensals.</title>
        <authorList>
            <person name="Juricova H."/>
            <person name="Matiasovicova J."/>
            <person name="Kubasova T."/>
            <person name="Cejkova D."/>
            <person name="Rychlik I."/>
        </authorList>
    </citation>
    <scope>NUCLEOTIDE SEQUENCE [LARGE SCALE GENOMIC DNA]</scope>
    <source>
        <strain evidence="5 6">An431b</strain>
    </source>
</reference>
<dbReference type="Proteomes" id="UP000729290">
    <property type="component" value="Unassembled WGS sequence"/>
</dbReference>
<dbReference type="InterPro" id="IPR017871">
    <property type="entry name" value="ABC_transporter-like_CS"/>
</dbReference>
<proteinExistence type="predicted"/>
<dbReference type="InterPro" id="IPR003439">
    <property type="entry name" value="ABC_transporter-like_ATP-bd"/>
</dbReference>